<reference evidence="2" key="2">
    <citation type="submission" date="2025-05" db="UniProtKB">
        <authorList>
            <consortium name="Ensembl"/>
        </authorList>
    </citation>
    <scope>IDENTIFICATION</scope>
</reference>
<protein>
    <recommendedName>
        <fullName evidence="1">Transposase Tc1-like domain-containing protein</fullName>
    </recommendedName>
</protein>
<dbReference type="GO" id="GO:0015074">
    <property type="term" value="P:DNA integration"/>
    <property type="evidence" value="ECO:0007669"/>
    <property type="project" value="InterPro"/>
</dbReference>
<reference evidence="3" key="1">
    <citation type="journal article" date="2018" name="PLoS ONE">
        <title>Chinook salmon (Oncorhynchus tshawytscha) genome and transcriptome.</title>
        <authorList>
            <person name="Christensen K.A."/>
            <person name="Leong J.S."/>
            <person name="Sakhrani D."/>
            <person name="Biagi C.A."/>
            <person name="Minkley D.R."/>
            <person name="Withler R.E."/>
            <person name="Rondeau E.B."/>
            <person name="Koop B.F."/>
            <person name="Devlin R.H."/>
        </authorList>
    </citation>
    <scope>NUCLEOTIDE SEQUENCE [LARGE SCALE GENOMIC DNA]</scope>
</reference>
<dbReference type="PANTHER" id="PTHR23022:SF135">
    <property type="entry name" value="SI:DKEY-77F5.3"/>
    <property type="match status" value="1"/>
</dbReference>
<proteinExistence type="predicted"/>
<dbReference type="GO" id="GO:0003677">
    <property type="term" value="F:DNA binding"/>
    <property type="evidence" value="ECO:0007669"/>
    <property type="project" value="InterPro"/>
</dbReference>
<dbReference type="InterPro" id="IPR052338">
    <property type="entry name" value="Transposase_5"/>
</dbReference>
<feature type="domain" description="Transposase Tc1-like" evidence="1">
    <location>
        <begin position="2"/>
        <end position="47"/>
    </location>
</feature>
<name>A0AAZ3QV01_ONCTS</name>
<dbReference type="InterPro" id="IPR036397">
    <property type="entry name" value="RNaseH_sf"/>
</dbReference>
<evidence type="ECO:0000259" key="1">
    <source>
        <dbReference type="Pfam" id="PF01498"/>
    </source>
</evidence>
<dbReference type="GeneTree" id="ENSGT01120000271870"/>
<keyword evidence="3" id="KW-1185">Reference proteome</keyword>
<dbReference type="AlphaFoldDB" id="A0AAZ3QV01"/>
<dbReference type="PANTHER" id="PTHR23022">
    <property type="entry name" value="TRANSPOSABLE ELEMENT-RELATED"/>
    <property type="match status" value="1"/>
</dbReference>
<dbReference type="Pfam" id="PF01498">
    <property type="entry name" value="HTH_Tnp_Tc3_2"/>
    <property type="match status" value="1"/>
</dbReference>
<sequence>MGEPSRRTTISTALHQAGLYDRVARWKPLLSKRDMTASLEFAKRHLKDPQTMRNNILWSDGTKIKLFGLNAKCHVWRKPGIMPTVKHGGDSIMLWGCLSAARTGTLVRIDAKMNGAKYREILFENLLQNPQDLRLGQRFTFQQDSQQSAGVASGQVSKYP</sequence>
<evidence type="ECO:0000313" key="2">
    <source>
        <dbReference type="Ensembl" id="ENSOTSP00005133137.1"/>
    </source>
</evidence>
<evidence type="ECO:0000313" key="3">
    <source>
        <dbReference type="Proteomes" id="UP000694402"/>
    </source>
</evidence>
<dbReference type="InterPro" id="IPR002492">
    <property type="entry name" value="Transposase_Tc1-like"/>
</dbReference>
<dbReference type="Ensembl" id="ENSOTST00005141698.1">
    <property type="protein sequence ID" value="ENSOTSP00005147659.1"/>
    <property type="gene ID" value="ENSOTSG00005052688.1"/>
</dbReference>
<organism evidence="2 3">
    <name type="scientific">Oncorhynchus tshawytscha</name>
    <name type="common">Chinook salmon</name>
    <name type="synonym">Salmo tshawytscha</name>
    <dbReference type="NCBI Taxonomy" id="74940"/>
    <lineage>
        <taxon>Eukaryota</taxon>
        <taxon>Metazoa</taxon>
        <taxon>Chordata</taxon>
        <taxon>Craniata</taxon>
        <taxon>Vertebrata</taxon>
        <taxon>Euteleostomi</taxon>
        <taxon>Actinopterygii</taxon>
        <taxon>Neopterygii</taxon>
        <taxon>Teleostei</taxon>
        <taxon>Protacanthopterygii</taxon>
        <taxon>Salmoniformes</taxon>
        <taxon>Salmonidae</taxon>
        <taxon>Salmoninae</taxon>
        <taxon>Oncorhynchus</taxon>
    </lineage>
</organism>
<dbReference type="Ensembl" id="ENSOTST00005131940.1">
    <property type="protein sequence ID" value="ENSOTSP00005133137.1"/>
    <property type="gene ID" value="ENSOTSG00005052688.1"/>
</dbReference>
<dbReference type="GO" id="GO:0006313">
    <property type="term" value="P:DNA transposition"/>
    <property type="evidence" value="ECO:0007669"/>
    <property type="project" value="InterPro"/>
</dbReference>
<dbReference type="Proteomes" id="UP000694402">
    <property type="component" value="Unassembled WGS sequence"/>
</dbReference>
<dbReference type="Gene3D" id="3.30.420.10">
    <property type="entry name" value="Ribonuclease H-like superfamily/Ribonuclease H"/>
    <property type="match status" value="1"/>
</dbReference>
<accession>A0AAZ3QV01</accession>